<keyword evidence="4" id="KW-1185">Reference proteome</keyword>
<sequence length="662" mass="72734">MLHQRTQKSSASHPQTQQQSSQFAPRPFAIQAQPETQKPATQEEIENEAFNQNKFEANGLQLKEKSGTIAPEEQERLGVLQAKMNDLLVQRQERTSRNGFNLIGIPIHSADAKGNAPIQTKLEQKSDREGEQQQSPQESSETASNEGMDLVQRTFQETNPQSHPVSPIQAKLTIGQPGDKYEQEADSVAAKVVEQINAPASGQSTQGQSVQRQEEDKEEEVQAKPEISALQRMEEPKEEDIQAKLIQKQGDAIGGGEASTDLDTAINSARGGGQPLEAGLQRSMGQAMGADFSGVKVHTDAQADQLNRSVQARAFTTGQDVFFRQGEYNPGSRGGQELIAHELTHVVQQNGGAVQPIQAKMIQMLRYKSDNSPVDINSLSFFRVLDYLKRPDPDPDPGGVIFEADDRVNLQARSASLYTQEFQSLHNFLSTPPVAAEKANRNIPVGVDFPVILREMKARHDAGNLPGFKEWLASVNVNQNALNVVDKINELRSAQNIAGVVNVDETQIPGTPQTADLQHGTSQTEVKTIRQPIKSYTDFTGQVTAALAKFANVNPADGNTYNATIYCSIDQNLISGTTTNKKGTMTHTTINPATLDKITTITRQSDGQPLNRKTENQLNRLLENLNTQNWAGASTTHAIDLIVENGTSHRLVRDNYNQWQRS</sequence>
<feature type="compositionally biased region" description="Basic and acidic residues" evidence="1">
    <location>
        <begin position="212"/>
        <end position="223"/>
    </location>
</feature>
<dbReference type="RefSeq" id="WP_413274307.1">
    <property type="nucleotide sequence ID" value="NZ_JBHFNQ010000220.1"/>
</dbReference>
<gene>
    <name evidence="3" type="ORF">ACE1CC_31105</name>
</gene>
<feature type="region of interest" description="Disordered" evidence="1">
    <location>
        <begin position="1"/>
        <end position="42"/>
    </location>
</feature>
<organism evidence="3 4">
    <name type="scientific">Floridaenema aerugineum BLCC-F46</name>
    <dbReference type="NCBI Taxonomy" id="3153654"/>
    <lineage>
        <taxon>Bacteria</taxon>
        <taxon>Bacillati</taxon>
        <taxon>Cyanobacteriota</taxon>
        <taxon>Cyanophyceae</taxon>
        <taxon>Oscillatoriophycideae</taxon>
        <taxon>Aerosakkonematales</taxon>
        <taxon>Aerosakkonemataceae</taxon>
        <taxon>Floridanema</taxon>
        <taxon>Floridanema aerugineum</taxon>
    </lineage>
</organism>
<feature type="compositionally biased region" description="Polar residues" evidence="1">
    <location>
        <begin position="7"/>
        <end position="23"/>
    </location>
</feature>
<comment type="caution">
    <text evidence="3">The sequence shown here is derived from an EMBL/GenBank/DDBJ whole genome shotgun (WGS) entry which is preliminary data.</text>
</comment>
<feature type="compositionally biased region" description="Polar residues" evidence="1">
    <location>
        <begin position="198"/>
        <end position="211"/>
    </location>
</feature>
<feature type="region of interest" description="Disordered" evidence="1">
    <location>
        <begin position="122"/>
        <end position="145"/>
    </location>
</feature>
<dbReference type="EMBL" id="JBHFNQ010000220">
    <property type="protein sequence ID" value="MFB2881324.1"/>
    <property type="molecule type" value="Genomic_DNA"/>
</dbReference>
<reference evidence="3 4" key="1">
    <citation type="submission" date="2024-09" db="EMBL/GenBank/DDBJ databases">
        <title>Floridaenema gen nov. (Aerosakkonemataceae, Aerosakkonematales ord. nov., Cyanobacteria) from benthic tropical and subtropical fresh waters, with the description of four new species.</title>
        <authorList>
            <person name="Moretto J.A."/>
            <person name="Berthold D.E."/>
            <person name="Lefler F.W."/>
            <person name="Huang I.-S."/>
            <person name="Laughinghouse H. IV."/>
        </authorList>
    </citation>
    <scope>NUCLEOTIDE SEQUENCE [LARGE SCALE GENOMIC DNA]</scope>
    <source>
        <strain evidence="3 4">BLCC-F46</strain>
    </source>
</reference>
<proteinExistence type="predicted"/>
<name>A0ABV4XF46_9CYAN</name>
<dbReference type="Pfam" id="PF13699">
    <property type="entry name" value="eCIS_core"/>
    <property type="match status" value="1"/>
</dbReference>
<dbReference type="Proteomes" id="UP001576774">
    <property type="component" value="Unassembled WGS sequence"/>
</dbReference>
<feature type="compositionally biased region" description="Basic and acidic residues" evidence="1">
    <location>
        <begin position="122"/>
        <end position="131"/>
    </location>
</feature>
<evidence type="ECO:0000313" key="3">
    <source>
        <dbReference type="EMBL" id="MFB2881324.1"/>
    </source>
</evidence>
<dbReference type="InterPro" id="IPR025295">
    <property type="entry name" value="eCIS_core_dom"/>
</dbReference>
<feature type="compositionally biased region" description="Low complexity" evidence="1">
    <location>
        <begin position="132"/>
        <end position="144"/>
    </location>
</feature>
<accession>A0ABV4XF46</accession>
<protein>
    <submittedName>
        <fullName evidence="3">DUF4157 domain-containing protein</fullName>
    </submittedName>
</protein>
<evidence type="ECO:0000313" key="4">
    <source>
        <dbReference type="Proteomes" id="UP001576774"/>
    </source>
</evidence>
<feature type="region of interest" description="Disordered" evidence="1">
    <location>
        <begin position="197"/>
        <end position="239"/>
    </location>
</feature>
<evidence type="ECO:0000256" key="1">
    <source>
        <dbReference type="SAM" id="MobiDB-lite"/>
    </source>
</evidence>
<feature type="domain" description="eCIS core" evidence="2">
    <location>
        <begin position="275"/>
        <end position="352"/>
    </location>
</feature>
<evidence type="ECO:0000259" key="2">
    <source>
        <dbReference type="Pfam" id="PF13699"/>
    </source>
</evidence>
<feature type="region of interest" description="Disordered" evidence="1">
    <location>
        <begin position="251"/>
        <end position="275"/>
    </location>
</feature>